<dbReference type="CDD" id="cd01130">
    <property type="entry name" value="VirB11-like_ATPase"/>
    <property type="match status" value="1"/>
</dbReference>
<feature type="compositionally biased region" description="Low complexity" evidence="2">
    <location>
        <begin position="1"/>
        <end position="19"/>
    </location>
</feature>
<feature type="region of interest" description="Disordered" evidence="2">
    <location>
        <begin position="1"/>
        <end position="85"/>
    </location>
</feature>
<evidence type="ECO:0000256" key="2">
    <source>
        <dbReference type="SAM" id="MobiDB-lite"/>
    </source>
</evidence>
<proteinExistence type="inferred from homology"/>
<dbReference type="InterPro" id="IPR027417">
    <property type="entry name" value="P-loop_NTPase"/>
</dbReference>
<dbReference type="SUPFAM" id="SSF52540">
    <property type="entry name" value="P-loop containing nucleoside triphosphate hydrolases"/>
    <property type="match status" value="1"/>
</dbReference>
<protein>
    <submittedName>
        <fullName evidence="4">CpaF family protein</fullName>
    </submittedName>
</protein>
<feature type="compositionally biased region" description="Low complexity" evidence="2">
    <location>
        <begin position="26"/>
        <end position="65"/>
    </location>
</feature>
<gene>
    <name evidence="4" type="ORF">GCM10009737_12320</name>
</gene>
<evidence type="ECO:0000256" key="1">
    <source>
        <dbReference type="ARBA" id="ARBA00006611"/>
    </source>
</evidence>
<dbReference type="Gene3D" id="3.30.450.380">
    <property type="match status" value="1"/>
</dbReference>
<dbReference type="Proteomes" id="UP001501612">
    <property type="component" value="Unassembled WGS sequence"/>
</dbReference>
<dbReference type="Gene3D" id="3.40.50.300">
    <property type="entry name" value="P-loop containing nucleotide triphosphate hydrolases"/>
    <property type="match status" value="1"/>
</dbReference>
<dbReference type="InterPro" id="IPR001482">
    <property type="entry name" value="T2SS/T4SS_dom"/>
</dbReference>
<reference evidence="4 5" key="1">
    <citation type="journal article" date="2019" name="Int. J. Syst. Evol. Microbiol.">
        <title>The Global Catalogue of Microorganisms (GCM) 10K type strain sequencing project: providing services to taxonomists for standard genome sequencing and annotation.</title>
        <authorList>
            <consortium name="The Broad Institute Genomics Platform"/>
            <consortium name="The Broad Institute Genome Sequencing Center for Infectious Disease"/>
            <person name="Wu L."/>
            <person name="Ma J."/>
        </authorList>
    </citation>
    <scope>NUCLEOTIDE SEQUENCE [LARGE SCALE GENOMIC DNA]</scope>
    <source>
        <strain evidence="4 5">JCM 14046</strain>
    </source>
</reference>
<dbReference type="PANTHER" id="PTHR30486">
    <property type="entry name" value="TWITCHING MOTILITY PROTEIN PILT"/>
    <property type="match status" value="1"/>
</dbReference>
<dbReference type="InterPro" id="IPR050921">
    <property type="entry name" value="T4SS_GSP_E_ATPase"/>
</dbReference>
<sequence length="506" mass="54634">MSLTDRLAAARGARPAEPAGTGGPAAGRPPAAEDAATADLAALISPGTTAAPVPVTDPAAPAGEDPGAEPGGPLSRRRGMAQPDRVEELKRTVHTQLLAQLGPQLYDTEMDQAELDTRVRSVLLDVLGAQDRPISAAERSRITQEISDDILGHGPIEEFLRDPEVSEVMVNGPASVWLERNGRLVPTDARFDDEDHLRRTIDKIVSRIGRRVDESSPLVDARLADGSRVNAVIPPLAIDGSALTIRKFSADPLRVADLVRFGSLTPRTAEFLDACVRGRLNIVVSGSTGAGKTTTLNVLSDFIPTDERIVTIEDAAELQLQQDHVVRLESRPANIEGKGAIHIRDLVRNSLRMRPDRIIVGEVRDASALDMLQAMNTGHDGSICTLHSNGPRDTLSRLETMVLMAGMDLPVRAIREQIASAVDLVVHQARFKDGTRTITHITEVERMEGDVITLQDVFVYDHSAGFDAHGRAQGRLRATGLRPKFLEKMAHANVTVDPVLFATDGR</sequence>
<feature type="domain" description="Bacterial type II secretion system protein E" evidence="3">
    <location>
        <begin position="351"/>
        <end position="365"/>
    </location>
</feature>
<comment type="similarity">
    <text evidence="1">Belongs to the GSP E family.</text>
</comment>
<dbReference type="PANTHER" id="PTHR30486:SF15">
    <property type="entry name" value="TYPE II_IV SECRETION SYSTEM ATPASE"/>
    <property type="match status" value="1"/>
</dbReference>
<evidence type="ECO:0000313" key="5">
    <source>
        <dbReference type="Proteomes" id="UP001501612"/>
    </source>
</evidence>
<comment type="caution">
    <text evidence="4">The sequence shown here is derived from an EMBL/GenBank/DDBJ whole genome shotgun (WGS) entry which is preliminary data.</text>
</comment>
<dbReference type="Pfam" id="PF00437">
    <property type="entry name" value="T2SSE"/>
    <property type="match status" value="1"/>
</dbReference>
<name>A0ABN2P4M1_9ACTN</name>
<organism evidence="4 5">
    <name type="scientific">Nocardioides lentus</name>
    <dbReference type="NCBI Taxonomy" id="338077"/>
    <lineage>
        <taxon>Bacteria</taxon>
        <taxon>Bacillati</taxon>
        <taxon>Actinomycetota</taxon>
        <taxon>Actinomycetes</taxon>
        <taxon>Propionibacteriales</taxon>
        <taxon>Nocardioidaceae</taxon>
        <taxon>Nocardioides</taxon>
    </lineage>
</organism>
<dbReference type="RefSeq" id="WP_344005169.1">
    <property type="nucleotide sequence ID" value="NZ_BAAAMY010000002.1"/>
</dbReference>
<evidence type="ECO:0000313" key="4">
    <source>
        <dbReference type="EMBL" id="GAA1912346.1"/>
    </source>
</evidence>
<evidence type="ECO:0000259" key="3">
    <source>
        <dbReference type="PROSITE" id="PS00662"/>
    </source>
</evidence>
<dbReference type="PROSITE" id="PS00662">
    <property type="entry name" value="T2SP_E"/>
    <property type="match status" value="1"/>
</dbReference>
<keyword evidence="5" id="KW-1185">Reference proteome</keyword>
<dbReference type="EMBL" id="BAAAMY010000002">
    <property type="protein sequence ID" value="GAA1912346.1"/>
    <property type="molecule type" value="Genomic_DNA"/>
</dbReference>
<accession>A0ABN2P4M1</accession>